<dbReference type="Proteomes" id="UP000051223">
    <property type="component" value="Unassembled WGS sequence"/>
</dbReference>
<feature type="transmembrane region" description="Helical" evidence="6">
    <location>
        <begin position="154"/>
        <end position="172"/>
    </location>
</feature>
<feature type="transmembrane region" description="Helical" evidence="6">
    <location>
        <begin position="21"/>
        <end position="46"/>
    </location>
</feature>
<dbReference type="PANTHER" id="PTHR43243">
    <property type="entry name" value="INNER MEMBRANE TRANSPORTER YGJI-RELATED"/>
    <property type="match status" value="1"/>
</dbReference>
<feature type="transmembrane region" description="Helical" evidence="6">
    <location>
        <begin position="254"/>
        <end position="279"/>
    </location>
</feature>
<feature type="transmembrane region" description="Helical" evidence="6">
    <location>
        <begin position="352"/>
        <end position="370"/>
    </location>
</feature>
<feature type="transmembrane region" description="Helical" evidence="6">
    <location>
        <begin position="184"/>
        <end position="204"/>
    </location>
</feature>
<protein>
    <submittedName>
        <fullName evidence="7">Amino acid permease</fullName>
    </submittedName>
</protein>
<feature type="transmembrane region" description="Helical" evidence="6">
    <location>
        <begin position="376"/>
        <end position="396"/>
    </location>
</feature>
<evidence type="ECO:0000313" key="7">
    <source>
        <dbReference type="EMBL" id="KRM39807.1"/>
    </source>
</evidence>
<sequence length="461" mass="49807">MKLNLFRKQSVKTYLGEDIKFSKTLTAFDLIAMGVGAVIGTGIFILPGTVAATTAGPGVSLSFLIAALICALAGMCYAEFASSIPVAGSAYSYGNIIYGESIGWLMGWALILEYMLAVATVAAGWSSYFTSFIKPFGIVLPKAVSGPFDPAHGVYVDIVAIAVILLISLLLAQGMKSSIKINNLAVIIKIAIILIFIFVGLHFIKPVNYHPFMPYHASGVIKGATTVFFAFLGFDVVSASAAEVKNPQKNMQFGIIGTLAVAVVLYMGVSIVLTGMVNYKDLNISNPVAFALEYVHQGWIAELLSLGAMVGMATMMLTMIYSSSRLIYAMARDGLLPHIFSKLDKKHNSPQLSLLAVTIIIALGAAFFSVDQLTNLVSFGTLFAFTLVSFGILKLRKRKDIPNDGFKVPGYPIVPIISGLFCIFMMCQLNKDVYIMAGIWLLLGIIIYLVYGYKHSQLKNK</sequence>
<dbReference type="GO" id="GO:0016020">
    <property type="term" value="C:membrane"/>
    <property type="evidence" value="ECO:0007669"/>
    <property type="project" value="UniProtKB-SubCell"/>
</dbReference>
<gene>
    <name evidence="7" type="ORF">FC39_GL000960</name>
</gene>
<dbReference type="eggNOG" id="COG0531">
    <property type="taxonomic scope" value="Bacteria"/>
</dbReference>
<evidence type="ECO:0000256" key="1">
    <source>
        <dbReference type="ARBA" id="ARBA00004141"/>
    </source>
</evidence>
<comment type="subcellular location">
    <subcellularLocation>
        <location evidence="1">Membrane</location>
        <topology evidence="1">Multi-pass membrane protein</topology>
    </subcellularLocation>
</comment>
<keyword evidence="8" id="KW-1185">Reference proteome</keyword>
<name>A0A0R1YBV6_9LACO</name>
<reference evidence="7 8" key="1">
    <citation type="journal article" date="2015" name="Genome Announc.">
        <title>Expanding the biotechnology potential of lactobacilli through comparative genomics of 213 strains and associated genera.</title>
        <authorList>
            <person name="Sun Z."/>
            <person name="Harris H.M."/>
            <person name="McCann A."/>
            <person name="Guo C."/>
            <person name="Argimon S."/>
            <person name="Zhang W."/>
            <person name="Yang X."/>
            <person name="Jeffery I.B."/>
            <person name="Cooney J.C."/>
            <person name="Kagawa T.F."/>
            <person name="Liu W."/>
            <person name="Song Y."/>
            <person name="Salvetti E."/>
            <person name="Wrobel A."/>
            <person name="Rasinkangas P."/>
            <person name="Parkhill J."/>
            <person name="Rea M.C."/>
            <person name="O'Sullivan O."/>
            <person name="Ritari J."/>
            <person name="Douillard F.P."/>
            <person name="Paul Ross R."/>
            <person name="Yang R."/>
            <person name="Briner A.E."/>
            <person name="Felis G.E."/>
            <person name="de Vos W.M."/>
            <person name="Barrangou R."/>
            <person name="Klaenhammer T.R."/>
            <person name="Caufield P.W."/>
            <person name="Cui Y."/>
            <person name="Zhang H."/>
            <person name="O'Toole P.W."/>
        </authorList>
    </citation>
    <scope>NUCLEOTIDE SEQUENCE [LARGE SCALE GENOMIC DNA]</scope>
    <source>
        <strain evidence="7 8">DSM 5661</strain>
    </source>
</reference>
<evidence type="ECO:0000313" key="8">
    <source>
        <dbReference type="Proteomes" id="UP000051223"/>
    </source>
</evidence>
<dbReference type="Pfam" id="PF13520">
    <property type="entry name" value="AA_permease_2"/>
    <property type="match status" value="1"/>
</dbReference>
<evidence type="ECO:0000256" key="4">
    <source>
        <dbReference type="ARBA" id="ARBA00022989"/>
    </source>
</evidence>
<feature type="transmembrane region" description="Helical" evidence="6">
    <location>
        <begin position="408"/>
        <end position="427"/>
    </location>
</feature>
<evidence type="ECO:0000256" key="5">
    <source>
        <dbReference type="ARBA" id="ARBA00023136"/>
    </source>
</evidence>
<dbReference type="Gene3D" id="1.20.1740.10">
    <property type="entry name" value="Amino acid/polyamine transporter I"/>
    <property type="match status" value="1"/>
</dbReference>
<dbReference type="GO" id="GO:0015171">
    <property type="term" value="F:amino acid transmembrane transporter activity"/>
    <property type="evidence" value="ECO:0007669"/>
    <property type="project" value="TreeGrafter"/>
</dbReference>
<dbReference type="AlphaFoldDB" id="A0A0R1YBV6"/>
<dbReference type="OrthoDB" id="9762947at2"/>
<organism evidence="7 8">
    <name type="scientific">Lactobacillus hamsteri DSM 5661 = JCM 6256</name>
    <dbReference type="NCBI Taxonomy" id="1423754"/>
    <lineage>
        <taxon>Bacteria</taxon>
        <taxon>Bacillati</taxon>
        <taxon>Bacillota</taxon>
        <taxon>Bacilli</taxon>
        <taxon>Lactobacillales</taxon>
        <taxon>Lactobacillaceae</taxon>
        <taxon>Lactobacillus</taxon>
    </lineage>
</organism>
<dbReference type="PATRIC" id="fig|1423754.3.peg.987"/>
<feature type="transmembrane region" description="Helical" evidence="6">
    <location>
        <begin position="58"/>
        <end position="81"/>
    </location>
</feature>
<evidence type="ECO:0000256" key="3">
    <source>
        <dbReference type="ARBA" id="ARBA00022692"/>
    </source>
</evidence>
<proteinExistence type="predicted"/>
<dbReference type="RefSeq" id="WP_025081122.1">
    <property type="nucleotide sequence ID" value="NZ_AZGI01000033.1"/>
</dbReference>
<accession>A0A0R1YBV6</accession>
<feature type="transmembrane region" description="Helical" evidence="6">
    <location>
        <begin position="102"/>
        <end position="125"/>
    </location>
</feature>
<keyword evidence="2" id="KW-0813">Transport</keyword>
<keyword evidence="5 6" id="KW-0472">Membrane</keyword>
<dbReference type="STRING" id="1423754.FC39_GL000960"/>
<dbReference type="EMBL" id="AZGI01000033">
    <property type="protein sequence ID" value="KRM39807.1"/>
    <property type="molecule type" value="Genomic_DNA"/>
</dbReference>
<keyword evidence="3 6" id="KW-0812">Transmembrane</keyword>
<feature type="transmembrane region" description="Helical" evidence="6">
    <location>
        <begin position="299"/>
        <end position="322"/>
    </location>
</feature>
<dbReference type="InterPro" id="IPR002293">
    <property type="entry name" value="AA/rel_permease1"/>
</dbReference>
<evidence type="ECO:0000256" key="2">
    <source>
        <dbReference type="ARBA" id="ARBA00022448"/>
    </source>
</evidence>
<comment type="caution">
    <text evidence="7">The sequence shown here is derived from an EMBL/GenBank/DDBJ whole genome shotgun (WGS) entry which is preliminary data.</text>
</comment>
<dbReference type="PANTHER" id="PTHR43243:SF4">
    <property type="entry name" value="CATIONIC AMINO ACID TRANSPORTER 4"/>
    <property type="match status" value="1"/>
</dbReference>
<evidence type="ECO:0000256" key="6">
    <source>
        <dbReference type="SAM" id="Phobius"/>
    </source>
</evidence>
<dbReference type="PIRSF" id="PIRSF006060">
    <property type="entry name" value="AA_transporter"/>
    <property type="match status" value="1"/>
</dbReference>
<feature type="transmembrane region" description="Helical" evidence="6">
    <location>
        <begin position="433"/>
        <end position="451"/>
    </location>
</feature>
<keyword evidence="4 6" id="KW-1133">Transmembrane helix</keyword>
<feature type="transmembrane region" description="Helical" evidence="6">
    <location>
        <begin position="224"/>
        <end position="242"/>
    </location>
</feature>